<dbReference type="SUPFAM" id="SSF63829">
    <property type="entry name" value="Calcium-dependent phosphotriesterase"/>
    <property type="match status" value="1"/>
</dbReference>
<dbReference type="InterPro" id="IPR011042">
    <property type="entry name" value="6-blade_b-propeller_TolB-like"/>
</dbReference>
<dbReference type="PANTHER" id="PTHR11799">
    <property type="entry name" value="PARAOXONASE"/>
    <property type="match status" value="1"/>
</dbReference>
<feature type="transmembrane region" description="Helical" evidence="1">
    <location>
        <begin position="7"/>
        <end position="25"/>
    </location>
</feature>
<name>R0KA14_EXST2</name>
<reference evidence="2 3" key="2">
    <citation type="journal article" date="2013" name="PLoS Genet.">
        <title>Comparative genome structure, secondary metabolite, and effector coding capacity across Cochliobolus pathogens.</title>
        <authorList>
            <person name="Condon B.J."/>
            <person name="Leng Y."/>
            <person name="Wu D."/>
            <person name="Bushley K.E."/>
            <person name="Ohm R.A."/>
            <person name="Otillar R."/>
            <person name="Martin J."/>
            <person name="Schackwitz W."/>
            <person name="Grimwood J."/>
            <person name="MohdZainudin N."/>
            <person name="Xue C."/>
            <person name="Wang R."/>
            <person name="Manning V.A."/>
            <person name="Dhillon B."/>
            <person name="Tu Z.J."/>
            <person name="Steffenson B.J."/>
            <person name="Salamov A."/>
            <person name="Sun H."/>
            <person name="Lowry S."/>
            <person name="LaButti K."/>
            <person name="Han J."/>
            <person name="Copeland A."/>
            <person name="Lindquist E."/>
            <person name="Barry K."/>
            <person name="Schmutz J."/>
            <person name="Baker S.E."/>
            <person name="Ciuffetti L.M."/>
            <person name="Grigoriev I.V."/>
            <person name="Zhong S."/>
            <person name="Turgeon B.G."/>
        </authorList>
    </citation>
    <scope>NUCLEOTIDE SEQUENCE [LARGE SCALE GENOMIC DNA]</scope>
    <source>
        <strain evidence="3">28A</strain>
    </source>
</reference>
<sequence>MPSTRRIVYSALVVAWGASFYQLALKDLLNVTFGLGREMQSIEEFPYDCRRIEHPSLEACEDIWLDDKGRTLYAACAGTEGRKYWNQAMQQVNVTGRRPGGSELLALDIDNPGADGLFNFRAIKPTGSYRGATGNQELDLLGFDAQVLDDKTIRFYLVNQRPPVGPSNEIIDASTTGDNSTIEIFDMKKGQKTMRHVRTIASSEVWTPNRIATLGDGSSAFLVTNDHSAKVGLRRELDYFIGGGNIAYCSDAGECHAAYYGHETDESTVGPNATSNPYLQTALSLLPRSQLKFPNGIARGHDGLFYVPSTIDGKVRVFALDKTNKTLRLVDSIHVGMPLDNISPDANGDLYVAGIPMLGQAAKSFSEPWKQISPVTVWRISRAGDAAVPGGAGYKLEKVIEDKESKVLSGTTTVRHDVKTGRLFMGAAISPYLMVCEPRAAA</sequence>
<dbReference type="Gene3D" id="2.120.10.30">
    <property type="entry name" value="TolB, C-terminal domain"/>
    <property type="match status" value="1"/>
</dbReference>
<keyword evidence="1" id="KW-1133">Transmembrane helix</keyword>
<keyword evidence="1" id="KW-0472">Membrane</keyword>
<dbReference type="AlphaFoldDB" id="R0KA14"/>
<dbReference type="PANTHER" id="PTHR11799:SF20">
    <property type="entry name" value="SMP-30_GLUCONOLACTONASE_LRE-LIKE REGION DOMAIN-CONTAINING PROTEIN"/>
    <property type="match status" value="1"/>
</dbReference>
<proteinExistence type="predicted"/>
<dbReference type="InterPro" id="IPR051288">
    <property type="entry name" value="Serum_paraoxonase/arylesterase"/>
</dbReference>
<evidence type="ECO:0000313" key="3">
    <source>
        <dbReference type="Proteomes" id="UP000016935"/>
    </source>
</evidence>
<keyword evidence="1" id="KW-0812">Transmembrane</keyword>
<evidence type="ECO:0008006" key="4">
    <source>
        <dbReference type="Google" id="ProtNLM"/>
    </source>
</evidence>
<reference evidence="2 3" key="1">
    <citation type="journal article" date="2012" name="PLoS Pathog.">
        <title>Diverse lifestyles and strategies of plant pathogenesis encoded in the genomes of eighteen Dothideomycetes fungi.</title>
        <authorList>
            <person name="Ohm R.A."/>
            <person name="Feau N."/>
            <person name="Henrissat B."/>
            <person name="Schoch C.L."/>
            <person name="Horwitz B.A."/>
            <person name="Barry K.W."/>
            <person name="Condon B.J."/>
            <person name="Copeland A.C."/>
            <person name="Dhillon B."/>
            <person name="Glaser F."/>
            <person name="Hesse C.N."/>
            <person name="Kosti I."/>
            <person name="LaButti K."/>
            <person name="Lindquist E.A."/>
            <person name="Lucas S."/>
            <person name="Salamov A.A."/>
            <person name="Bradshaw R.E."/>
            <person name="Ciuffetti L."/>
            <person name="Hamelin R.C."/>
            <person name="Kema G.H.J."/>
            <person name="Lawrence C."/>
            <person name="Scott J.A."/>
            <person name="Spatafora J.W."/>
            <person name="Turgeon B.G."/>
            <person name="de Wit P.J.G.M."/>
            <person name="Zhong S."/>
            <person name="Goodwin S.B."/>
            <person name="Grigoriev I.V."/>
        </authorList>
    </citation>
    <scope>NUCLEOTIDE SEQUENCE [LARGE SCALE GENOMIC DNA]</scope>
    <source>
        <strain evidence="3">28A</strain>
    </source>
</reference>
<dbReference type="GeneID" id="19400874"/>
<dbReference type="eggNOG" id="ENOG502RYG9">
    <property type="taxonomic scope" value="Eukaryota"/>
</dbReference>
<dbReference type="RefSeq" id="XP_008026238.1">
    <property type="nucleotide sequence ID" value="XM_008028047.1"/>
</dbReference>
<evidence type="ECO:0000313" key="2">
    <source>
        <dbReference type="EMBL" id="EOA86254.1"/>
    </source>
</evidence>
<accession>R0KA14</accession>
<dbReference type="OrthoDB" id="5307922at2759"/>
<keyword evidence="3" id="KW-1185">Reference proteome</keyword>
<organism evidence="2 3">
    <name type="scientific">Exserohilum turcicum (strain 28A)</name>
    <name type="common">Northern leaf blight fungus</name>
    <name type="synonym">Setosphaeria turcica</name>
    <dbReference type="NCBI Taxonomy" id="671987"/>
    <lineage>
        <taxon>Eukaryota</taxon>
        <taxon>Fungi</taxon>
        <taxon>Dikarya</taxon>
        <taxon>Ascomycota</taxon>
        <taxon>Pezizomycotina</taxon>
        <taxon>Dothideomycetes</taxon>
        <taxon>Pleosporomycetidae</taxon>
        <taxon>Pleosporales</taxon>
        <taxon>Pleosporineae</taxon>
        <taxon>Pleosporaceae</taxon>
        <taxon>Exserohilum</taxon>
    </lineage>
</organism>
<gene>
    <name evidence="2" type="ORF">SETTUDRAFT_169343</name>
</gene>
<evidence type="ECO:0000256" key="1">
    <source>
        <dbReference type="SAM" id="Phobius"/>
    </source>
</evidence>
<protein>
    <recommendedName>
        <fullName evidence="4">Calcium-dependent phosphotriesterase</fullName>
    </recommendedName>
</protein>
<dbReference type="HOGENOM" id="CLU_033924_3_1_1"/>
<dbReference type="Proteomes" id="UP000016935">
    <property type="component" value="Unassembled WGS sequence"/>
</dbReference>
<dbReference type="EMBL" id="KB908604">
    <property type="protein sequence ID" value="EOA86254.1"/>
    <property type="molecule type" value="Genomic_DNA"/>
</dbReference>